<dbReference type="PANTHER" id="PTHR38166:SF1">
    <property type="entry name" value="C2H2-TYPE DOMAIN-CONTAINING PROTEIN"/>
    <property type="match status" value="1"/>
</dbReference>
<evidence type="ECO:0000313" key="3">
    <source>
        <dbReference type="EMBL" id="KAK3370809.1"/>
    </source>
</evidence>
<accession>A0AAE0K649</accession>
<gene>
    <name evidence="3" type="ORF">B0T24DRAFT_300321</name>
</gene>
<dbReference type="EMBL" id="JAULSN010000005">
    <property type="protein sequence ID" value="KAK3370809.1"/>
    <property type="molecule type" value="Genomic_DNA"/>
</dbReference>
<comment type="caution">
    <text evidence="3">The sequence shown here is derived from an EMBL/GenBank/DDBJ whole genome shotgun (WGS) entry which is preliminary data.</text>
</comment>
<feature type="region of interest" description="Disordered" evidence="1">
    <location>
        <begin position="216"/>
        <end position="279"/>
    </location>
</feature>
<dbReference type="Pfam" id="PF17111">
    <property type="entry name" value="PigL_N"/>
    <property type="match status" value="1"/>
</dbReference>
<feature type="compositionally biased region" description="Polar residues" evidence="1">
    <location>
        <begin position="242"/>
        <end position="255"/>
    </location>
</feature>
<name>A0AAE0K649_9PEZI</name>
<evidence type="ECO:0000259" key="2">
    <source>
        <dbReference type="Pfam" id="PF17111"/>
    </source>
</evidence>
<dbReference type="AlphaFoldDB" id="A0AAE0K649"/>
<feature type="compositionally biased region" description="Low complexity" evidence="1">
    <location>
        <begin position="773"/>
        <end position="782"/>
    </location>
</feature>
<sequence>MDPISISASCLGLVATITKVSIFIASFVKDARQTRRELAGVSRELTSLKTILELLVEYDETPTVVLPESMTKHFSKIVTNCDVVVLDIEKCLAKYKRDSLLRSISWVASGQNDVAKLLRELESHKSALDLGLNMVELHLEKATHVNNRTLLGDTSILKADTASILQQIETLMARLPGNAPGSNSANSSASSNIILHRYLEELRDSYTEMELQSVASERDFQVEAPESPETHDDRGSLAEGQPPSTNVTQPQGATSPQDIAEPQDAAPPQDPKTPQKPFVSECYEPIGSAASDSKQLGDEDYMGGDASKRTVALFTPRQWRERVEPEYSRPDVLVHTLWPPFHRISEATYPGSAAERTSLSIDRLVGSLMEHARKAQDSRNGFHLYFLFIQPFSASAEYDIMRAPSWSKDWPEGEFKDWPRDTLRMSQIRRRFPGIVDILFATAAVQPLQYGTVSYAEILDLWTTSFQPKHVIELGFGSEIVIQDIDAAWRMEAAGFAVRPGPKGDEADKMHDYSAFLLEPELETGQEGEDAADEPQRGRSFACPFYKLNPHKYADCCWKKLNTISRVMQHIKRCHAIPAETRGYFHYCARCFTQFREGEESIWIKHSAACVAVEPAPDDLFNDELEELHRLFEANSRLPPPRRWYELWDQAFAGFGHDRPSSPYVENGVGEVSRLILSEGEARLAAQMDSVLQSHGVLPALAPMFLDFAQDIIGIISTPPSAVAARRALPRQHSPPTAFSESPECSELLHDPGLDLQEGNPAAGTGDHIDSIAEASEPSSPP</sequence>
<reference evidence="3" key="2">
    <citation type="submission" date="2023-06" db="EMBL/GenBank/DDBJ databases">
        <authorList>
            <consortium name="Lawrence Berkeley National Laboratory"/>
            <person name="Haridas S."/>
            <person name="Hensen N."/>
            <person name="Bonometti L."/>
            <person name="Westerberg I."/>
            <person name="Brannstrom I.O."/>
            <person name="Guillou S."/>
            <person name="Cros-Aarteil S."/>
            <person name="Calhoun S."/>
            <person name="Kuo A."/>
            <person name="Mondo S."/>
            <person name="Pangilinan J."/>
            <person name="Riley R."/>
            <person name="Labutti K."/>
            <person name="Andreopoulos B."/>
            <person name="Lipzen A."/>
            <person name="Chen C."/>
            <person name="Yanf M."/>
            <person name="Daum C."/>
            <person name="Ng V."/>
            <person name="Clum A."/>
            <person name="Steindorff A."/>
            <person name="Ohm R."/>
            <person name="Martin F."/>
            <person name="Silar P."/>
            <person name="Natvig D."/>
            <person name="Lalanne C."/>
            <person name="Gautier V."/>
            <person name="Ament-Velasquez S.L."/>
            <person name="Kruys A."/>
            <person name="Hutchinson M.I."/>
            <person name="Powell A.J."/>
            <person name="Barry K."/>
            <person name="Miller A.N."/>
            <person name="Grigoriev I.V."/>
            <person name="Debuchy R."/>
            <person name="Gladieux P."/>
            <person name="Thoren M.H."/>
            <person name="Johannesson H."/>
        </authorList>
    </citation>
    <scope>NUCLEOTIDE SEQUENCE</scope>
    <source>
        <strain evidence="3">CBS 958.72</strain>
    </source>
</reference>
<reference evidence="3" key="1">
    <citation type="journal article" date="2023" name="Mol. Phylogenet. Evol.">
        <title>Genome-scale phylogeny and comparative genomics of the fungal order Sordariales.</title>
        <authorList>
            <person name="Hensen N."/>
            <person name="Bonometti L."/>
            <person name="Westerberg I."/>
            <person name="Brannstrom I.O."/>
            <person name="Guillou S."/>
            <person name="Cros-Aarteil S."/>
            <person name="Calhoun S."/>
            <person name="Haridas S."/>
            <person name="Kuo A."/>
            <person name="Mondo S."/>
            <person name="Pangilinan J."/>
            <person name="Riley R."/>
            <person name="LaButti K."/>
            <person name="Andreopoulos B."/>
            <person name="Lipzen A."/>
            <person name="Chen C."/>
            <person name="Yan M."/>
            <person name="Daum C."/>
            <person name="Ng V."/>
            <person name="Clum A."/>
            <person name="Steindorff A."/>
            <person name="Ohm R.A."/>
            <person name="Martin F."/>
            <person name="Silar P."/>
            <person name="Natvig D.O."/>
            <person name="Lalanne C."/>
            <person name="Gautier V."/>
            <person name="Ament-Velasquez S.L."/>
            <person name="Kruys A."/>
            <person name="Hutchinson M.I."/>
            <person name="Powell A.J."/>
            <person name="Barry K."/>
            <person name="Miller A.N."/>
            <person name="Grigoriev I.V."/>
            <person name="Debuchy R."/>
            <person name="Gladieux P."/>
            <person name="Hiltunen Thoren M."/>
            <person name="Johannesson H."/>
        </authorList>
    </citation>
    <scope>NUCLEOTIDE SEQUENCE</scope>
    <source>
        <strain evidence="3">CBS 958.72</strain>
    </source>
</reference>
<feature type="compositionally biased region" description="Low complexity" evidence="1">
    <location>
        <begin position="256"/>
        <end position="267"/>
    </location>
</feature>
<evidence type="ECO:0000256" key="1">
    <source>
        <dbReference type="SAM" id="MobiDB-lite"/>
    </source>
</evidence>
<keyword evidence="4" id="KW-1185">Reference proteome</keyword>
<dbReference type="Proteomes" id="UP001287356">
    <property type="component" value="Unassembled WGS sequence"/>
</dbReference>
<dbReference type="PANTHER" id="PTHR38166">
    <property type="entry name" value="C2H2-TYPE DOMAIN-CONTAINING PROTEIN-RELATED"/>
    <property type="match status" value="1"/>
</dbReference>
<feature type="domain" description="Azaphilone pigments biosynthesis cluster protein L N-terminal" evidence="2">
    <location>
        <begin position="1"/>
        <end position="180"/>
    </location>
</feature>
<dbReference type="InterPro" id="IPR031348">
    <property type="entry name" value="PigL_N"/>
</dbReference>
<protein>
    <recommendedName>
        <fullName evidence="2">Azaphilone pigments biosynthesis cluster protein L N-terminal domain-containing protein</fullName>
    </recommendedName>
</protein>
<evidence type="ECO:0000313" key="4">
    <source>
        <dbReference type="Proteomes" id="UP001287356"/>
    </source>
</evidence>
<feature type="region of interest" description="Disordered" evidence="1">
    <location>
        <begin position="727"/>
        <end position="782"/>
    </location>
</feature>
<organism evidence="3 4">
    <name type="scientific">Lasiosphaeria ovina</name>
    <dbReference type="NCBI Taxonomy" id="92902"/>
    <lineage>
        <taxon>Eukaryota</taxon>
        <taxon>Fungi</taxon>
        <taxon>Dikarya</taxon>
        <taxon>Ascomycota</taxon>
        <taxon>Pezizomycotina</taxon>
        <taxon>Sordariomycetes</taxon>
        <taxon>Sordariomycetidae</taxon>
        <taxon>Sordariales</taxon>
        <taxon>Lasiosphaeriaceae</taxon>
        <taxon>Lasiosphaeria</taxon>
    </lineage>
</organism>
<proteinExistence type="predicted"/>